<reference evidence="6" key="1">
    <citation type="journal article" date="2014" name="Genome Announc.">
        <title>De novo whole-genome sequence and genome annotation of Lichtheimia ramosa.</title>
        <authorList>
            <person name="Linde J."/>
            <person name="Schwartze V."/>
            <person name="Binder U."/>
            <person name="Lass-Florl C."/>
            <person name="Voigt K."/>
            <person name="Horn F."/>
        </authorList>
    </citation>
    <scope>NUCLEOTIDE SEQUENCE</scope>
    <source>
        <strain evidence="6">JMRC FSU:6197</strain>
    </source>
</reference>
<evidence type="ECO:0000259" key="5">
    <source>
        <dbReference type="SMART" id="SM00382"/>
    </source>
</evidence>
<evidence type="ECO:0000313" key="6">
    <source>
        <dbReference type="EMBL" id="CDS08367.1"/>
    </source>
</evidence>
<dbReference type="GO" id="GO:0016887">
    <property type="term" value="F:ATP hydrolysis activity"/>
    <property type="evidence" value="ECO:0007669"/>
    <property type="project" value="InterPro"/>
</dbReference>
<evidence type="ECO:0000256" key="1">
    <source>
        <dbReference type="ARBA" id="ARBA00022737"/>
    </source>
</evidence>
<protein>
    <recommendedName>
        <fullName evidence="5">AAA+ ATPase domain-containing protein</fullName>
    </recommendedName>
</protein>
<evidence type="ECO:0000256" key="3">
    <source>
        <dbReference type="ARBA" id="ARBA00022840"/>
    </source>
</evidence>
<dbReference type="PANTHER" id="PTHR23077">
    <property type="entry name" value="AAA-FAMILY ATPASE"/>
    <property type="match status" value="1"/>
</dbReference>
<dbReference type="PROSITE" id="PS00674">
    <property type="entry name" value="AAA"/>
    <property type="match status" value="2"/>
</dbReference>
<dbReference type="OrthoDB" id="27435at2759"/>
<dbReference type="FunFam" id="3.40.50.300:FF:000661">
    <property type="entry name" value="calmodulin-interacting protein 111 isoform X1"/>
    <property type="match status" value="1"/>
</dbReference>
<dbReference type="EMBL" id="LK023324">
    <property type="protein sequence ID" value="CDS08367.1"/>
    <property type="molecule type" value="Genomic_DNA"/>
</dbReference>
<keyword evidence="2 4" id="KW-0547">Nucleotide-binding</keyword>
<accession>A0A077WNP2</accession>
<feature type="domain" description="AAA+ ATPase" evidence="5">
    <location>
        <begin position="187"/>
        <end position="319"/>
    </location>
</feature>
<dbReference type="SMART" id="SM00382">
    <property type="entry name" value="AAA"/>
    <property type="match status" value="2"/>
</dbReference>
<dbReference type="InterPro" id="IPR027417">
    <property type="entry name" value="P-loop_NTPase"/>
</dbReference>
<comment type="similarity">
    <text evidence="4">Belongs to the AAA ATPase family.</text>
</comment>
<feature type="domain" description="AAA+ ATPase" evidence="5">
    <location>
        <begin position="447"/>
        <end position="585"/>
    </location>
</feature>
<dbReference type="InterPro" id="IPR003960">
    <property type="entry name" value="ATPase_AAA_CS"/>
</dbReference>
<evidence type="ECO:0000256" key="4">
    <source>
        <dbReference type="RuleBase" id="RU003651"/>
    </source>
</evidence>
<keyword evidence="1" id="KW-0677">Repeat</keyword>
<dbReference type="AlphaFoldDB" id="A0A077WNP2"/>
<keyword evidence="3 4" id="KW-0067">ATP-binding</keyword>
<dbReference type="InterPro" id="IPR050168">
    <property type="entry name" value="AAA_ATPase_domain"/>
</dbReference>
<dbReference type="Gene3D" id="3.40.50.300">
    <property type="entry name" value="P-loop containing nucleotide triphosphate hydrolases"/>
    <property type="match status" value="2"/>
</dbReference>
<dbReference type="InterPro" id="IPR003593">
    <property type="entry name" value="AAA+_ATPase"/>
</dbReference>
<gene>
    <name evidence="6" type="ORF">LRAMOSA02315</name>
</gene>
<dbReference type="GO" id="GO:0005737">
    <property type="term" value="C:cytoplasm"/>
    <property type="evidence" value="ECO:0007669"/>
    <property type="project" value="TreeGrafter"/>
</dbReference>
<dbReference type="GO" id="GO:0005524">
    <property type="term" value="F:ATP binding"/>
    <property type="evidence" value="ECO:0007669"/>
    <property type="project" value="UniProtKB-KW"/>
</dbReference>
<dbReference type="Pfam" id="PF17862">
    <property type="entry name" value="AAA_lid_3"/>
    <property type="match status" value="2"/>
</dbReference>
<dbReference type="SUPFAM" id="SSF52540">
    <property type="entry name" value="P-loop containing nucleoside triphosphate hydrolases"/>
    <property type="match status" value="2"/>
</dbReference>
<dbReference type="CDD" id="cd19511">
    <property type="entry name" value="RecA-like_CDC48_r2-like"/>
    <property type="match status" value="1"/>
</dbReference>
<evidence type="ECO:0000256" key="2">
    <source>
        <dbReference type="ARBA" id="ARBA00022741"/>
    </source>
</evidence>
<name>A0A077WNP2_9FUNG</name>
<dbReference type="Gene3D" id="1.10.8.60">
    <property type="match status" value="2"/>
</dbReference>
<dbReference type="PANTHER" id="PTHR23077:SF27">
    <property type="entry name" value="ATPASE FAMILY GENE 2 PROTEIN HOMOLOG A"/>
    <property type="match status" value="1"/>
</dbReference>
<sequence>MPLESMQQLALATGDRILVKHADTPDKFVLRTAWPSLTLDKDVIEMDTATRLAGEFQVGDPIQVEKYTPSSSDIIATRVTLRFLAMPDFSLNPTWTCDRRYLTRGDVMDVRYMGQLRRLRVEKIYPDSAMALMSTNTQVVVLLPDDKMDEQQQQEEEAAKAISYQDIGGLEEQIKQVREMVEISLQDPELFVKYVAQETKAHVIVINGPEIISRYYGETEQKLRDIFSVARERAPSIIFIDEIDSLCPKRDEAPTELEKRVVTTLLTLMDGVETLRANETSTTADRIVVLGATNRPNALDEALRRPGRFDREIEIGIPNSDARLSILTTLLRRIPNTLTPDDIYTIASKAHGYVGADLAAVCREAGLFCIRRNAQSESSVDLKVTLQDMNDAMAGIRPSAMREIMLEVPKVYWSDIGGQAYIKDRLKESIEWPLKHPEAFERMGIRPPKGILLYGPPGCSKTLMAKALATEAGSNFIAVKGPELFSKWVGESEKAVREVFRKARAASPSIVFFDEIDALTVKRGSDGSGTSVADRVLSQLLNEMDGIEPLVNVTVVAATNRPDIIDDALLRPGRIDRILYVGPPDFESRRDIFRIQVTKMTCDKDVDIDELAHKTEGCSGAEAVALCQEAALFAMEEDVHIDSIKRRHFLKALGSFKRRITPEMLQFYADFQSRSGLLPA</sequence>
<dbReference type="FunFam" id="1.10.8.60:FF:000069">
    <property type="entry name" value="spermatogenesis-associated protein 5 isoform X1"/>
    <property type="match status" value="1"/>
</dbReference>
<dbReference type="InterPro" id="IPR003959">
    <property type="entry name" value="ATPase_AAA_core"/>
</dbReference>
<proteinExistence type="inferred from homology"/>
<dbReference type="InterPro" id="IPR041569">
    <property type="entry name" value="AAA_lid_3"/>
</dbReference>
<organism evidence="6">
    <name type="scientific">Lichtheimia ramosa</name>
    <dbReference type="NCBI Taxonomy" id="688394"/>
    <lineage>
        <taxon>Eukaryota</taxon>
        <taxon>Fungi</taxon>
        <taxon>Fungi incertae sedis</taxon>
        <taxon>Mucoromycota</taxon>
        <taxon>Mucoromycotina</taxon>
        <taxon>Mucoromycetes</taxon>
        <taxon>Mucorales</taxon>
        <taxon>Lichtheimiaceae</taxon>
        <taxon>Lichtheimia</taxon>
    </lineage>
</organism>
<dbReference type="Pfam" id="PF00004">
    <property type="entry name" value="AAA"/>
    <property type="match status" value="2"/>
</dbReference>